<keyword evidence="4" id="KW-1185">Reference proteome</keyword>
<feature type="domain" description="Ig-like" evidence="2">
    <location>
        <begin position="115"/>
        <end position="216"/>
    </location>
</feature>
<evidence type="ECO:0000256" key="1">
    <source>
        <dbReference type="SAM" id="MobiDB-lite"/>
    </source>
</evidence>
<dbReference type="AlphaFoldDB" id="A0A1V9XSZ4"/>
<feature type="region of interest" description="Disordered" evidence="1">
    <location>
        <begin position="300"/>
        <end position="321"/>
    </location>
</feature>
<protein>
    <recommendedName>
        <fullName evidence="2">Ig-like domain-containing protein</fullName>
    </recommendedName>
</protein>
<dbReference type="PROSITE" id="PS50835">
    <property type="entry name" value="IG_LIKE"/>
    <property type="match status" value="2"/>
</dbReference>
<dbReference type="PANTHER" id="PTHR23279:SF36">
    <property type="entry name" value="DEFECTIVE PROBOSCIS EXTENSION RESPONSE 9, ISOFORM A"/>
    <property type="match status" value="1"/>
</dbReference>
<reference evidence="3 4" key="1">
    <citation type="journal article" date="2017" name="Gigascience">
        <title>Draft genome of the honey bee ectoparasitic mite, Tropilaelaps mercedesae, is shaped by the parasitic life history.</title>
        <authorList>
            <person name="Dong X."/>
            <person name="Armstrong S.D."/>
            <person name="Xia D."/>
            <person name="Makepeace B.L."/>
            <person name="Darby A.C."/>
            <person name="Kadowaki T."/>
        </authorList>
    </citation>
    <scope>NUCLEOTIDE SEQUENCE [LARGE SCALE GENOMIC DNA]</scope>
    <source>
        <strain evidence="3">Wuxi-XJTLU</strain>
    </source>
</reference>
<gene>
    <name evidence="3" type="ORF">BIW11_07754</name>
</gene>
<evidence type="ECO:0000259" key="2">
    <source>
        <dbReference type="PROSITE" id="PS50835"/>
    </source>
</evidence>
<feature type="domain" description="Ig-like" evidence="2">
    <location>
        <begin position="1"/>
        <end position="111"/>
    </location>
</feature>
<dbReference type="OrthoDB" id="10031887at2759"/>
<dbReference type="PANTHER" id="PTHR23279">
    <property type="entry name" value="DEFECTIVE PROBOSCIS EXTENSION RESPONSE DPR -RELATED"/>
    <property type="match status" value="1"/>
</dbReference>
<feature type="region of interest" description="Disordered" evidence="1">
    <location>
        <begin position="32"/>
        <end position="51"/>
    </location>
</feature>
<organism evidence="3 4">
    <name type="scientific">Tropilaelaps mercedesae</name>
    <dbReference type="NCBI Taxonomy" id="418985"/>
    <lineage>
        <taxon>Eukaryota</taxon>
        <taxon>Metazoa</taxon>
        <taxon>Ecdysozoa</taxon>
        <taxon>Arthropoda</taxon>
        <taxon>Chelicerata</taxon>
        <taxon>Arachnida</taxon>
        <taxon>Acari</taxon>
        <taxon>Parasitiformes</taxon>
        <taxon>Mesostigmata</taxon>
        <taxon>Gamasina</taxon>
        <taxon>Dermanyssoidea</taxon>
        <taxon>Laelapidae</taxon>
        <taxon>Tropilaelaps</taxon>
    </lineage>
</organism>
<dbReference type="Pfam" id="PF13927">
    <property type="entry name" value="Ig_3"/>
    <property type="match status" value="1"/>
</dbReference>
<dbReference type="CDD" id="cd00096">
    <property type="entry name" value="Ig"/>
    <property type="match status" value="1"/>
</dbReference>
<dbReference type="InterPro" id="IPR003599">
    <property type="entry name" value="Ig_sub"/>
</dbReference>
<sequence length="418" mass="45494">MSSTVTWLRRSDYHILTVGMVTYTTDERFSAVRRDRPLHQPQRSSSPTDAVNVDVAKSATESDHRPTSSLPTPVAEDWMLQIRGLQEADAGEYECQVNTQHPMLSAYVTLSVLSPHASIAEGNELSVVSGSAVSLTCIIRDCPHPPSHVFWYHGERVINYDRHSRVNITSLLQTPPERGMGGTSRVVSRLVIFDVAKQHSGSYTCAPVHSTPATIHVHILHAEEQMSRQSSSGTSRISSWDIFLALQTLGPVLAFQMAFLLIPSARDEASSSCTKDAQGGCVPCVVLDVPPMCGDIDRTPLASMPREASGHNRQSPSSFEADENPYCAVGDSLSLRDMSPTGVVGAVLYEQRGRQDHCLRQTLSRSHVAAPLSAAGGSIDPLTAASHIPLYDRVLNPSSYAGIGHHHRIQSQPESDFL</sequence>
<proteinExistence type="predicted"/>
<dbReference type="SMART" id="SM00409">
    <property type="entry name" value="IG"/>
    <property type="match status" value="2"/>
</dbReference>
<comment type="caution">
    <text evidence="3">The sequence shown here is derived from an EMBL/GenBank/DDBJ whole genome shotgun (WGS) entry which is preliminary data.</text>
</comment>
<evidence type="ECO:0000313" key="3">
    <source>
        <dbReference type="EMBL" id="OQR76488.1"/>
    </source>
</evidence>
<dbReference type="GO" id="GO:0050808">
    <property type="term" value="P:synapse organization"/>
    <property type="evidence" value="ECO:0007669"/>
    <property type="project" value="TreeGrafter"/>
</dbReference>
<dbReference type="InterPro" id="IPR037448">
    <property type="entry name" value="Zig-8"/>
</dbReference>
<dbReference type="GO" id="GO:0032589">
    <property type="term" value="C:neuron projection membrane"/>
    <property type="evidence" value="ECO:0007669"/>
    <property type="project" value="TreeGrafter"/>
</dbReference>
<dbReference type="Gene3D" id="2.60.40.10">
    <property type="entry name" value="Immunoglobulins"/>
    <property type="match status" value="2"/>
</dbReference>
<dbReference type="EMBL" id="MNPL01004771">
    <property type="protein sequence ID" value="OQR76488.1"/>
    <property type="molecule type" value="Genomic_DNA"/>
</dbReference>
<accession>A0A1V9XSZ4</accession>
<name>A0A1V9XSZ4_9ACAR</name>
<dbReference type="SUPFAM" id="SSF48726">
    <property type="entry name" value="Immunoglobulin"/>
    <property type="match status" value="2"/>
</dbReference>
<evidence type="ECO:0000313" key="4">
    <source>
        <dbReference type="Proteomes" id="UP000192247"/>
    </source>
</evidence>
<dbReference type="Proteomes" id="UP000192247">
    <property type="component" value="Unassembled WGS sequence"/>
</dbReference>
<dbReference type="InterPro" id="IPR007110">
    <property type="entry name" value="Ig-like_dom"/>
</dbReference>
<dbReference type="InParanoid" id="A0A1V9XSZ4"/>
<dbReference type="InterPro" id="IPR036179">
    <property type="entry name" value="Ig-like_dom_sf"/>
</dbReference>
<dbReference type="InterPro" id="IPR013783">
    <property type="entry name" value="Ig-like_fold"/>
</dbReference>